<reference evidence="2 3" key="1">
    <citation type="journal article" date="2013" name="Nat. Commun.">
        <title>The evolution and pathogenic mechanisms of the rice sheath blight pathogen.</title>
        <authorList>
            <person name="Zheng A."/>
            <person name="Lin R."/>
            <person name="Xu L."/>
            <person name="Qin P."/>
            <person name="Tang C."/>
            <person name="Ai P."/>
            <person name="Zhang D."/>
            <person name="Liu Y."/>
            <person name="Sun Z."/>
            <person name="Feng H."/>
            <person name="Wang Y."/>
            <person name="Chen Y."/>
            <person name="Liang X."/>
            <person name="Fu R."/>
            <person name="Li Q."/>
            <person name="Zhang J."/>
            <person name="Yu X."/>
            <person name="Xie Z."/>
            <person name="Ding L."/>
            <person name="Guan P."/>
            <person name="Tang J."/>
            <person name="Liang Y."/>
            <person name="Wang S."/>
            <person name="Deng Q."/>
            <person name="Li S."/>
            <person name="Zhu J."/>
            <person name="Wang L."/>
            <person name="Liu H."/>
            <person name="Li P."/>
        </authorList>
    </citation>
    <scope>NUCLEOTIDE SEQUENCE [LARGE SCALE GENOMIC DNA]</scope>
    <source>
        <strain evidence="3">AG-1 IA</strain>
    </source>
</reference>
<keyword evidence="1" id="KW-0472">Membrane</keyword>
<gene>
    <name evidence="2" type="ORF">AG1IA_04951</name>
</gene>
<feature type="transmembrane region" description="Helical" evidence="1">
    <location>
        <begin position="20"/>
        <end position="41"/>
    </location>
</feature>
<evidence type="ECO:0000313" key="3">
    <source>
        <dbReference type="Proteomes" id="UP000011668"/>
    </source>
</evidence>
<dbReference type="Proteomes" id="UP000011668">
    <property type="component" value="Unassembled WGS sequence"/>
</dbReference>
<proteinExistence type="predicted"/>
<dbReference type="EMBL" id="AFRT01001222">
    <property type="protein sequence ID" value="ELU41017.1"/>
    <property type="molecule type" value="Genomic_DNA"/>
</dbReference>
<keyword evidence="3" id="KW-1185">Reference proteome</keyword>
<evidence type="ECO:0000256" key="1">
    <source>
        <dbReference type="SAM" id="Phobius"/>
    </source>
</evidence>
<dbReference type="AlphaFoldDB" id="L8WW17"/>
<protein>
    <submittedName>
        <fullName evidence="2">Uncharacterized protein</fullName>
    </submittedName>
</protein>
<comment type="caution">
    <text evidence="2">The sequence shown here is derived from an EMBL/GenBank/DDBJ whole genome shotgun (WGS) entry which is preliminary data.</text>
</comment>
<organism evidence="2 3">
    <name type="scientific">Thanatephorus cucumeris (strain AG1-IA)</name>
    <name type="common">Rice sheath blight fungus</name>
    <name type="synonym">Rhizoctonia solani</name>
    <dbReference type="NCBI Taxonomy" id="983506"/>
    <lineage>
        <taxon>Eukaryota</taxon>
        <taxon>Fungi</taxon>
        <taxon>Dikarya</taxon>
        <taxon>Basidiomycota</taxon>
        <taxon>Agaricomycotina</taxon>
        <taxon>Agaricomycetes</taxon>
        <taxon>Cantharellales</taxon>
        <taxon>Ceratobasidiaceae</taxon>
        <taxon>Rhizoctonia</taxon>
        <taxon>Rhizoctonia solani AG-1</taxon>
    </lineage>
</organism>
<evidence type="ECO:0000313" key="2">
    <source>
        <dbReference type="EMBL" id="ELU41017.1"/>
    </source>
</evidence>
<keyword evidence="1" id="KW-1133">Transmembrane helix</keyword>
<sequence>MHTRDAMHDSTGPHSFFSSPSVGCIYIALHRVTFLCLFVVCGCTRMDFSGPLDYA</sequence>
<dbReference type="HOGENOM" id="CLU_3034013_0_0_1"/>
<name>L8WW17_THACA</name>
<accession>L8WW17</accession>
<keyword evidence="1" id="KW-0812">Transmembrane</keyword>